<accession>A0ABU5UGF3</accession>
<comment type="caution">
    <text evidence="1">The sequence shown here is derived from an EMBL/GenBank/DDBJ whole genome shotgun (WGS) entry which is preliminary data.</text>
</comment>
<dbReference type="RefSeq" id="WP_323196391.1">
    <property type="nucleotide sequence ID" value="NZ_JAYGHG010000018.1"/>
</dbReference>
<evidence type="ECO:0000313" key="2">
    <source>
        <dbReference type="Proteomes" id="UP001302120"/>
    </source>
</evidence>
<gene>
    <name evidence="1" type="ORF">VB620_12015</name>
</gene>
<keyword evidence="2" id="KW-1185">Reference proteome</keyword>
<proteinExistence type="predicted"/>
<name>A0ABU5UGF3_9CYAN</name>
<dbReference type="Proteomes" id="UP001302120">
    <property type="component" value="Unassembled WGS sequence"/>
</dbReference>
<reference evidence="1 2" key="1">
    <citation type="submission" date="2023-12" db="EMBL/GenBank/DDBJ databases">
        <title>Baltic Sea Cyanobacteria.</title>
        <authorList>
            <person name="Delbaje E."/>
            <person name="Fewer D.P."/>
            <person name="Shishido T.K."/>
        </authorList>
    </citation>
    <scope>NUCLEOTIDE SEQUENCE [LARGE SCALE GENOMIC DNA]</scope>
    <source>
        <strain evidence="1 2">UHCC-0300</strain>
    </source>
</reference>
<evidence type="ECO:0000313" key="1">
    <source>
        <dbReference type="EMBL" id="MEA5582066.1"/>
    </source>
</evidence>
<dbReference type="EMBL" id="JAYGHG010000018">
    <property type="protein sequence ID" value="MEA5582066.1"/>
    <property type="molecule type" value="Genomic_DNA"/>
</dbReference>
<protein>
    <submittedName>
        <fullName evidence="1">WYL domain-containing protein</fullName>
    </submittedName>
</protein>
<sequence>MPRKKDTITLSIPPGTKEQLEAIARSLNITWGKEPSISGLIVAIAQKSVEVGKPFTLDSKLVNALQQAIKALSDAGQTGEAQTVLTLLLERGNLEAPLRQSLMKQLSQPAPAWRVQIEDLIKREQPFYLVYQNSQGNELAYTVRYAEVRFFEKRFYLMIWCEETEDVEQKIPDLPQLWHNRCLGLDRIESMATIPASGNWRGELDYLEVYLHFYRGLVKAYQPKEDDIKDEIIGDVRQVVRRVVNEFWLIREVSRYWEDCVIVSPESLRDRLKQKLLTLCDLYDIETRS</sequence>
<organism evidence="1 2">
    <name type="scientific">Nodularia harveyana UHCC-0300</name>
    <dbReference type="NCBI Taxonomy" id="2974287"/>
    <lineage>
        <taxon>Bacteria</taxon>
        <taxon>Bacillati</taxon>
        <taxon>Cyanobacteriota</taxon>
        <taxon>Cyanophyceae</taxon>
        <taxon>Nostocales</taxon>
        <taxon>Nodulariaceae</taxon>
        <taxon>Nodularia</taxon>
    </lineage>
</organism>